<accession>A0A7J8LM32</accession>
<evidence type="ECO:0000313" key="2">
    <source>
        <dbReference type="Proteomes" id="UP000593572"/>
    </source>
</evidence>
<protein>
    <submittedName>
        <fullName evidence="1">Uncharacterized protein</fullName>
    </submittedName>
</protein>
<name>A0A7J8LM32_9ROSI</name>
<dbReference type="EMBL" id="JABEZX010000004">
    <property type="protein sequence ID" value="MBA0553372.1"/>
    <property type="molecule type" value="Genomic_DNA"/>
</dbReference>
<keyword evidence="2" id="KW-1185">Reference proteome</keyword>
<reference evidence="1 2" key="1">
    <citation type="journal article" date="2019" name="Genome Biol. Evol.">
        <title>Insights into the evolution of the New World diploid cottons (Gossypium, subgenus Houzingenia) based on genome sequencing.</title>
        <authorList>
            <person name="Grover C.E."/>
            <person name="Arick M.A. 2nd"/>
            <person name="Thrash A."/>
            <person name="Conover J.L."/>
            <person name="Sanders W.S."/>
            <person name="Peterson D.G."/>
            <person name="Frelichowski J.E."/>
            <person name="Scheffler J.A."/>
            <person name="Scheffler B.E."/>
            <person name="Wendel J.F."/>
        </authorList>
    </citation>
    <scope>NUCLEOTIDE SEQUENCE [LARGE SCALE GENOMIC DNA]</scope>
    <source>
        <strain evidence="1">157</strain>
        <tissue evidence="1">Leaf</tissue>
    </source>
</reference>
<organism evidence="1 2">
    <name type="scientific">Gossypium lobatum</name>
    <dbReference type="NCBI Taxonomy" id="34289"/>
    <lineage>
        <taxon>Eukaryota</taxon>
        <taxon>Viridiplantae</taxon>
        <taxon>Streptophyta</taxon>
        <taxon>Embryophyta</taxon>
        <taxon>Tracheophyta</taxon>
        <taxon>Spermatophyta</taxon>
        <taxon>Magnoliopsida</taxon>
        <taxon>eudicotyledons</taxon>
        <taxon>Gunneridae</taxon>
        <taxon>Pentapetalae</taxon>
        <taxon>rosids</taxon>
        <taxon>malvids</taxon>
        <taxon>Malvales</taxon>
        <taxon>Malvaceae</taxon>
        <taxon>Malvoideae</taxon>
        <taxon>Gossypium</taxon>
    </lineage>
</organism>
<sequence>MVSSVVDAIDDEVNVEDESDTSGSTYFVNKYRREFCTDVICLFEMRISKDKSDGVIAKIGFPNSFPVEAEGYVRGIWVFRMIMSSLMF</sequence>
<dbReference type="Proteomes" id="UP000593572">
    <property type="component" value="Unassembled WGS sequence"/>
</dbReference>
<dbReference type="AlphaFoldDB" id="A0A7J8LM32"/>
<evidence type="ECO:0000313" key="1">
    <source>
        <dbReference type="EMBL" id="MBA0553372.1"/>
    </source>
</evidence>
<proteinExistence type="predicted"/>
<comment type="caution">
    <text evidence="1">The sequence shown here is derived from an EMBL/GenBank/DDBJ whole genome shotgun (WGS) entry which is preliminary data.</text>
</comment>
<gene>
    <name evidence="1" type="ORF">Golob_012560</name>
</gene>